<dbReference type="InterPro" id="IPR006260">
    <property type="entry name" value="TonB/TolA_C"/>
</dbReference>
<accession>A0A2N5X905</accession>
<name>A0A2N5X905_9GAMM</name>
<dbReference type="AlphaFoldDB" id="A0A2N5X905"/>
<evidence type="ECO:0000256" key="3">
    <source>
        <dbReference type="ARBA" id="ARBA00022448"/>
    </source>
</evidence>
<dbReference type="PANTHER" id="PTHR33446:SF11">
    <property type="entry name" value="TONB3"/>
    <property type="match status" value="1"/>
</dbReference>
<dbReference type="Gene3D" id="3.30.1150.10">
    <property type="match status" value="1"/>
</dbReference>
<keyword evidence="13" id="KW-1185">Reference proteome</keyword>
<evidence type="ECO:0000256" key="1">
    <source>
        <dbReference type="ARBA" id="ARBA00004383"/>
    </source>
</evidence>
<evidence type="ECO:0000256" key="6">
    <source>
        <dbReference type="ARBA" id="ARBA00022692"/>
    </source>
</evidence>
<evidence type="ECO:0000313" key="12">
    <source>
        <dbReference type="EMBL" id="PLW70977.1"/>
    </source>
</evidence>
<reference evidence="12 13" key="1">
    <citation type="submission" date="2018-01" db="EMBL/GenBank/DDBJ databases">
        <title>The draft genome sequence of Halioglobus lutimaris HF004.</title>
        <authorList>
            <person name="Du Z.-J."/>
            <person name="Shi M.-J."/>
        </authorList>
    </citation>
    <scope>NUCLEOTIDE SEQUENCE [LARGE SCALE GENOMIC DNA]</scope>
    <source>
        <strain evidence="12 13">HF004</strain>
    </source>
</reference>
<feature type="region of interest" description="Disordered" evidence="10">
    <location>
        <begin position="122"/>
        <end position="144"/>
    </location>
</feature>
<protein>
    <submittedName>
        <fullName evidence="12">Energy transducer TonB</fullName>
    </submittedName>
</protein>
<evidence type="ECO:0000256" key="4">
    <source>
        <dbReference type="ARBA" id="ARBA00022475"/>
    </source>
</evidence>
<evidence type="ECO:0000256" key="7">
    <source>
        <dbReference type="ARBA" id="ARBA00022927"/>
    </source>
</evidence>
<dbReference type="Pfam" id="PF03544">
    <property type="entry name" value="TonB_C"/>
    <property type="match status" value="1"/>
</dbReference>
<keyword evidence="3" id="KW-0813">Transport</keyword>
<proteinExistence type="inferred from homology"/>
<comment type="caution">
    <text evidence="12">The sequence shown here is derived from an EMBL/GenBank/DDBJ whole genome shotgun (WGS) entry which is preliminary data.</text>
</comment>
<dbReference type="GO" id="GO:0098797">
    <property type="term" value="C:plasma membrane protein complex"/>
    <property type="evidence" value="ECO:0007669"/>
    <property type="project" value="TreeGrafter"/>
</dbReference>
<dbReference type="Proteomes" id="UP000235005">
    <property type="component" value="Unassembled WGS sequence"/>
</dbReference>
<dbReference type="GO" id="GO:0055085">
    <property type="term" value="P:transmembrane transport"/>
    <property type="evidence" value="ECO:0007669"/>
    <property type="project" value="InterPro"/>
</dbReference>
<feature type="region of interest" description="Disordered" evidence="10">
    <location>
        <begin position="38"/>
        <end position="76"/>
    </location>
</feature>
<keyword evidence="7" id="KW-0653">Protein transport</keyword>
<dbReference type="EMBL" id="PKUS01000001">
    <property type="protein sequence ID" value="PLW70977.1"/>
    <property type="molecule type" value="Genomic_DNA"/>
</dbReference>
<evidence type="ECO:0000256" key="5">
    <source>
        <dbReference type="ARBA" id="ARBA00022519"/>
    </source>
</evidence>
<comment type="subcellular location">
    <subcellularLocation>
        <location evidence="1">Cell inner membrane</location>
        <topology evidence="1">Single-pass membrane protein</topology>
        <orientation evidence="1">Periplasmic side</orientation>
    </subcellularLocation>
</comment>
<dbReference type="SUPFAM" id="SSF74653">
    <property type="entry name" value="TolA/TonB C-terminal domain"/>
    <property type="match status" value="1"/>
</dbReference>
<dbReference type="NCBIfam" id="TIGR01352">
    <property type="entry name" value="tonB_Cterm"/>
    <property type="match status" value="1"/>
</dbReference>
<dbReference type="GO" id="GO:0031992">
    <property type="term" value="F:energy transducer activity"/>
    <property type="evidence" value="ECO:0007669"/>
    <property type="project" value="TreeGrafter"/>
</dbReference>
<dbReference type="OrthoDB" id="9803361at2"/>
<keyword evidence="6" id="KW-0812">Transmembrane</keyword>
<keyword evidence="8" id="KW-1133">Transmembrane helix</keyword>
<sequence>MYYLDQSQGEHSRMRNAVLAAVVLHALVVLGVSFNSQTSPRESSQIEVTLATRPSQAAAEDARHVAQSNQEGGGEQADVNAITSRNNELPMQSAVQQQSAPQQTDAEASINDELLSTVAAAPRAVSEDQREDEQRQNLTPGMHPEVERLNQQLASLEADLADQTRMQTTSPRVRRLTSVSAKQAADAAYLLDWRRRLEAVGNKYYPEASIRYGLYGDLRLLVVIAKDGSLEDIRVLKSSGYAVLDEAAIKIVRMAAPYSPFPAELAATTDKLEIVRTWQFQQDELGSD</sequence>
<dbReference type="InterPro" id="IPR037682">
    <property type="entry name" value="TonB_C"/>
</dbReference>
<evidence type="ECO:0000256" key="9">
    <source>
        <dbReference type="ARBA" id="ARBA00023136"/>
    </source>
</evidence>
<dbReference type="GO" id="GO:0015031">
    <property type="term" value="P:protein transport"/>
    <property type="evidence" value="ECO:0007669"/>
    <property type="project" value="UniProtKB-KW"/>
</dbReference>
<feature type="compositionally biased region" description="Polar residues" evidence="10">
    <location>
        <begin position="38"/>
        <end position="55"/>
    </location>
</feature>
<dbReference type="InterPro" id="IPR051045">
    <property type="entry name" value="TonB-dependent_transducer"/>
</dbReference>
<keyword evidence="5" id="KW-0997">Cell inner membrane</keyword>
<feature type="domain" description="TonB C-terminal" evidence="11">
    <location>
        <begin position="190"/>
        <end position="288"/>
    </location>
</feature>
<evidence type="ECO:0000256" key="10">
    <source>
        <dbReference type="SAM" id="MobiDB-lite"/>
    </source>
</evidence>
<evidence type="ECO:0000313" key="13">
    <source>
        <dbReference type="Proteomes" id="UP000235005"/>
    </source>
</evidence>
<dbReference type="PROSITE" id="PS52015">
    <property type="entry name" value="TONB_CTD"/>
    <property type="match status" value="1"/>
</dbReference>
<dbReference type="PANTHER" id="PTHR33446">
    <property type="entry name" value="PROTEIN TONB-RELATED"/>
    <property type="match status" value="1"/>
</dbReference>
<evidence type="ECO:0000259" key="11">
    <source>
        <dbReference type="PROSITE" id="PS52015"/>
    </source>
</evidence>
<comment type="similarity">
    <text evidence="2">Belongs to the TonB family.</text>
</comment>
<feature type="compositionally biased region" description="Basic and acidic residues" evidence="10">
    <location>
        <begin position="125"/>
        <end position="135"/>
    </location>
</feature>
<organism evidence="12 13">
    <name type="scientific">Pseudohalioglobus lutimaris</name>
    <dbReference type="NCBI Taxonomy" id="1737061"/>
    <lineage>
        <taxon>Bacteria</taxon>
        <taxon>Pseudomonadati</taxon>
        <taxon>Pseudomonadota</taxon>
        <taxon>Gammaproteobacteria</taxon>
        <taxon>Cellvibrionales</taxon>
        <taxon>Halieaceae</taxon>
        <taxon>Pseudohalioglobus</taxon>
    </lineage>
</organism>
<keyword evidence="9" id="KW-0472">Membrane</keyword>
<evidence type="ECO:0000256" key="8">
    <source>
        <dbReference type="ARBA" id="ARBA00022989"/>
    </source>
</evidence>
<keyword evidence="4" id="KW-1003">Cell membrane</keyword>
<gene>
    <name evidence="12" type="ORF">C0039_02295</name>
</gene>
<evidence type="ECO:0000256" key="2">
    <source>
        <dbReference type="ARBA" id="ARBA00006555"/>
    </source>
</evidence>